<dbReference type="PANTHER" id="PTHR46796:SF6">
    <property type="entry name" value="ARAC SUBFAMILY"/>
    <property type="match status" value="1"/>
</dbReference>
<dbReference type="InterPro" id="IPR035418">
    <property type="entry name" value="AraC-bd_2"/>
</dbReference>
<reference evidence="5 6" key="1">
    <citation type="submission" date="2015-09" db="EMBL/GenBank/DDBJ databases">
        <title>Draft Genome Sequence of the Strain BR 3267 (Bradyrhizobium yuanmingense) recommended as inoculant for cowpea in Brazil.</title>
        <authorList>
            <person name="Simoes-Araujo J.L."/>
            <person name="Zilli J.E."/>
        </authorList>
    </citation>
    <scope>NUCLEOTIDE SEQUENCE [LARGE SCALE GENOMIC DNA]</scope>
    <source>
        <strain evidence="5 6">BR3267</strain>
    </source>
</reference>
<proteinExistence type="predicted"/>
<keyword evidence="3" id="KW-0804">Transcription</keyword>
<dbReference type="RefSeq" id="WP_057030069.1">
    <property type="nucleotide sequence ID" value="NZ_JADYWB010000004.1"/>
</dbReference>
<dbReference type="STRING" id="108015.GA0061099_100138"/>
<protein>
    <recommendedName>
        <fullName evidence="4">HTH araC/xylS-type domain-containing protein</fullName>
    </recommendedName>
</protein>
<dbReference type="PRINTS" id="PR00032">
    <property type="entry name" value="HTHARAC"/>
</dbReference>
<evidence type="ECO:0000256" key="1">
    <source>
        <dbReference type="ARBA" id="ARBA00023015"/>
    </source>
</evidence>
<dbReference type="InterPro" id="IPR009057">
    <property type="entry name" value="Homeodomain-like_sf"/>
</dbReference>
<evidence type="ECO:0000313" key="6">
    <source>
        <dbReference type="Proteomes" id="UP000051380"/>
    </source>
</evidence>
<keyword evidence="1" id="KW-0805">Transcription regulation</keyword>
<dbReference type="Proteomes" id="UP000051380">
    <property type="component" value="Unassembled WGS sequence"/>
</dbReference>
<name>A0A0R3C2N6_9BRAD</name>
<evidence type="ECO:0000256" key="2">
    <source>
        <dbReference type="ARBA" id="ARBA00023125"/>
    </source>
</evidence>
<comment type="caution">
    <text evidence="5">The sequence shown here is derived from an EMBL/GenBank/DDBJ whole genome shotgun (WGS) entry which is preliminary data.</text>
</comment>
<dbReference type="PROSITE" id="PS00041">
    <property type="entry name" value="HTH_ARAC_FAMILY_1"/>
    <property type="match status" value="1"/>
</dbReference>
<dbReference type="EMBL" id="LJYF01000040">
    <property type="protein sequence ID" value="KRP89115.1"/>
    <property type="molecule type" value="Genomic_DNA"/>
</dbReference>
<accession>A0A0R3C2N6</accession>
<gene>
    <name evidence="5" type="ORF">AOQ72_01740</name>
</gene>
<dbReference type="SMART" id="SM00342">
    <property type="entry name" value="HTH_ARAC"/>
    <property type="match status" value="1"/>
</dbReference>
<dbReference type="InterPro" id="IPR018062">
    <property type="entry name" value="HTH_AraC-typ_CS"/>
</dbReference>
<dbReference type="AlphaFoldDB" id="A0A0R3C2N6"/>
<sequence>MSKVVFASDQLPAHLDEGARQRLWLDLFTDHLCAADISFFPDAPFYSRSEFLKLGDIAVTQLEANIQTAVRTQRHVEADTRGDYIIGTTFNGVSTLIRQEGREAIRGAGEAMLYTNAAPIASQLDGPIAFRGITVPRALLAERLPNFEDLALTPLAASPALRHLERYLAIVIDSDIDADLVLKENISTHLIDLVALVLGARGDSAELATRRGLRAARLQDVIANIRTRFADASFSPSELALKLGLSPRYVQELLQETGSSFTERVTELRLQKARKMLLDSRYNRSKISDIAYACGFNEVSYFNRCFRRRFGTSPRHYRRDVGEPM</sequence>
<dbReference type="SUPFAM" id="SSF46689">
    <property type="entry name" value="Homeodomain-like"/>
    <property type="match status" value="1"/>
</dbReference>
<dbReference type="Pfam" id="PF12833">
    <property type="entry name" value="HTH_18"/>
    <property type="match status" value="1"/>
</dbReference>
<dbReference type="OrthoDB" id="4601794at2"/>
<dbReference type="InterPro" id="IPR020449">
    <property type="entry name" value="Tscrpt_reg_AraC-type_HTH"/>
</dbReference>
<evidence type="ECO:0000256" key="3">
    <source>
        <dbReference type="ARBA" id="ARBA00023163"/>
    </source>
</evidence>
<dbReference type="PANTHER" id="PTHR46796">
    <property type="entry name" value="HTH-TYPE TRANSCRIPTIONAL ACTIVATOR RHAS-RELATED"/>
    <property type="match status" value="1"/>
</dbReference>
<dbReference type="Gene3D" id="1.10.10.60">
    <property type="entry name" value="Homeodomain-like"/>
    <property type="match status" value="1"/>
</dbReference>
<evidence type="ECO:0000259" key="4">
    <source>
        <dbReference type="PROSITE" id="PS01124"/>
    </source>
</evidence>
<evidence type="ECO:0000313" key="5">
    <source>
        <dbReference type="EMBL" id="KRP89115.1"/>
    </source>
</evidence>
<feature type="domain" description="HTH araC/xylS-type" evidence="4">
    <location>
        <begin position="219"/>
        <end position="320"/>
    </location>
</feature>
<dbReference type="PROSITE" id="PS01124">
    <property type="entry name" value="HTH_ARAC_FAMILY_2"/>
    <property type="match status" value="1"/>
</dbReference>
<keyword evidence="2" id="KW-0238">DNA-binding</keyword>
<dbReference type="Pfam" id="PF14525">
    <property type="entry name" value="AraC_binding_2"/>
    <property type="match status" value="1"/>
</dbReference>
<dbReference type="GO" id="GO:0003700">
    <property type="term" value="F:DNA-binding transcription factor activity"/>
    <property type="evidence" value="ECO:0007669"/>
    <property type="project" value="InterPro"/>
</dbReference>
<dbReference type="InterPro" id="IPR050204">
    <property type="entry name" value="AraC_XylS_family_regulators"/>
</dbReference>
<dbReference type="GO" id="GO:0043565">
    <property type="term" value="F:sequence-specific DNA binding"/>
    <property type="evidence" value="ECO:0007669"/>
    <property type="project" value="InterPro"/>
</dbReference>
<organism evidence="5 6">
    <name type="scientific">Bradyrhizobium yuanmingense</name>
    <dbReference type="NCBI Taxonomy" id="108015"/>
    <lineage>
        <taxon>Bacteria</taxon>
        <taxon>Pseudomonadati</taxon>
        <taxon>Pseudomonadota</taxon>
        <taxon>Alphaproteobacteria</taxon>
        <taxon>Hyphomicrobiales</taxon>
        <taxon>Nitrobacteraceae</taxon>
        <taxon>Bradyrhizobium</taxon>
    </lineage>
</organism>
<dbReference type="InterPro" id="IPR018060">
    <property type="entry name" value="HTH_AraC"/>
</dbReference>